<name>A0A2G9G797_9LAMI</name>
<dbReference type="AlphaFoldDB" id="A0A2G9G797"/>
<dbReference type="GO" id="GO:0008839">
    <property type="term" value="F:4-hydroxy-tetrahydrodipicolinate reductase"/>
    <property type="evidence" value="ECO:0007669"/>
    <property type="project" value="UniProtKB-EC"/>
</dbReference>
<protein>
    <submittedName>
        <fullName evidence="1">4-hydroxy-tetrahydrodipicolinate reductase</fullName>
        <ecNumber evidence="1">1.17.1.8</ecNumber>
    </submittedName>
</protein>
<dbReference type="EMBL" id="NKXS01006543">
    <property type="protein sequence ID" value="PIN01179.1"/>
    <property type="molecule type" value="Genomic_DNA"/>
</dbReference>
<dbReference type="EC" id="1.17.1.8" evidence="1"/>
<dbReference type="OrthoDB" id="10259487at2759"/>
<sequence length="83" mass="9203">MGTPRQQRELLYKTLADSKAYAVISPQMGGGISCSHGNYGRTISGYNLQVNSLHSDLMRLSIFFWFDSFASAGPCASNVYVRY</sequence>
<dbReference type="Proteomes" id="UP000231279">
    <property type="component" value="Unassembled WGS sequence"/>
</dbReference>
<keyword evidence="2" id="KW-1185">Reference proteome</keyword>
<keyword evidence="1" id="KW-0560">Oxidoreductase</keyword>
<evidence type="ECO:0000313" key="2">
    <source>
        <dbReference type="Proteomes" id="UP000231279"/>
    </source>
</evidence>
<comment type="caution">
    <text evidence="1">The sequence shown here is derived from an EMBL/GenBank/DDBJ whole genome shotgun (WGS) entry which is preliminary data.</text>
</comment>
<gene>
    <name evidence="1" type="ORF">CDL12_26321</name>
</gene>
<reference evidence="2" key="1">
    <citation type="journal article" date="2018" name="Gigascience">
        <title>Genome assembly of the Pink Ipe (Handroanthus impetiginosus, Bignoniaceae), a highly valued, ecologically keystone Neotropical timber forest tree.</title>
        <authorList>
            <person name="Silva-Junior O.B."/>
            <person name="Grattapaglia D."/>
            <person name="Novaes E."/>
            <person name="Collevatti R.G."/>
        </authorList>
    </citation>
    <scope>NUCLEOTIDE SEQUENCE [LARGE SCALE GENOMIC DNA]</scope>
    <source>
        <strain evidence="2">cv. UFG-1</strain>
    </source>
</reference>
<accession>A0A2G9G797</accession>
<proteinExistence type="predicted"/>
<dbReference type="PROSITE" id="PS51257">
    <property type="entry name" value="PROKAR_LIPOPROTEIN"/>
    <property type="match status" value="1"/>
</dbReference>
<organism evidence="1 2">
    <name type="scientific">Handroanthus impetiginosus</name>
    <dbReference type="NCBI Taxonomy" id="429701"/>
    <lineage>
        <taxon>Eukaryota</taxon>
        <taxon>Viridiplantae</taxon>
        <taxon>Streptophyta</taxon>
        <taxon>Embryophyta</taxon>
        <taxon>Tracheophyta</taxon>
        <taxon>Spermatophyta</taxon>
        <taxon>Magnoliopsida</taxon>
        <taxon>eudicotyledons</taxon>
        <taxon>Gunneridae</taxon>
        <taxon>Pentapetalae</taxon>
        <taxon>asterids</taxon>
        <taxon>lamiids</taxon>
        <taxon>Lamiales</taxon>
        <taxon>Bignoniaceae</taxon>
        <taxon>Crescentiina</taxon>
        <taxon>Tabebuia alliance</taxon>
        <taxon>Handroanthus</taxon>
    </lineage>
</organism>
<evidence type="ECO:0000313" key="1">
    <source>
        <dbReference type="EMBL" id="PIN01179.1"/>
    </source>
</evidence>